<dbReference type="SUPFAM" id="SSF48498">
    <property type="entry name" value="Tetracyclin repressor-like, C-terminal domain"/>
    <property type="match status" value="1"/>
</dbReference>
<dbReference type="SUPFAM" id="SSF46689">
    <property type="entry name" value="Homeodomain-like"/>
    <property type="match status" value="1"/>
</dbReference>
<protein>
    <submittedName>
        <fullName evidence="7">TetR/AcrR family transcriptional regulator</fullName>
    </submittedName>
</protein>
<evidence type="ECO:0000256" key="3">
    <source>
        <dbReference type="ARBA" id="ARBA00023163"/>
    </source>
</evidence>
<evidence type="ECO:0000313" key="7">
    <source>
        <dbReference type="EMBL" id="NMO14011.1"/>
    </source>
</evidence>
<dbReference type="PANTHER" id="PTHR30055:SF234">
    <property type="entry name" value="HTH-TYPE TRANSCRIPTIONAL REGULATOR BETI"/>
    <property type="match status" value="1"/>
</dbReference>
<keyword evidence="1" id="KW-0805">Transcription regulation</keyword>
<dbReference type="Gene3D" id="1.10.357.10">
    <property type="entry name" value="Tetracycline Repressor, domain 2"/>
    <property type="match status" value="1"/>
</dbReference>
<keyword evidence="3" id="KW-0804">Transcription</keyword>
<name>A0A848LCK6_9BACT</name>
<keyword evidence="8" id="KW-1185">Reference proteome</keyword>
<dbReference type="GO" id="GO:0003700">
    <property type="term" value="F:DNA-binding transcription factor activity"/>
    <property type="evidence" value="ECO:0007669"/>
    <property type="project" value="TreeGrafter"/>
</dbReference>
<dbReference type="AlphaFoldDB" id="A0A848LCK6"/>
<dbReference type="RefSeq" id="WP_169343292.1">
    <property type="nucleotide sequence ID" value="NZ_JABBJJ010000011.1"/>
</dbReference>
<dbReference type="EMBL" id="JABBJJ010000011">
    <property type="protein sequence ID" value="NMO14011.1"/>
    <property type="molecule type" value="Genomic_DNA"/>
</dbReference>
<feature type="domain" description="HTH tetR-type" evidence="6">
    <location>
        <begin position="13"/>
        <end position="73"/>
    </location>
</feature>
<accession>A0A848LCK6</accession>
<dbReference type="PROSITE" id="PS50977">
    <property type="entry name" value="HTH_TETR_2"/>
    <property type="match status" value="1"/>
</dbReference>
<sequence length="234" mass="25883">MPRPKGSRNRDHEENRRAILRSLQQRLLTVGGATASFRELAASAGLNPATLRHYFKTREELLQAVFVALREVGERYVAEGATADRGDARASLRWFLEYFQGGWSRGLGPMHTLGFTAGLVDPNVGATYLNEVLDPTLQSAEARIALHVAKGELAPCDLRHAALELVTPFMFALLHQHGLQGTKCRPLALDRFLDDHVERFLKAHGVEGGRPEPRPRKAASGKRPGARRAKAPRK</sequence>
<dbReference type="InterPro" id="IPR001647">
    <property type="entry name" value="HTH_TetR"/>
</dbReference>
<dbReference type="Gene3D" id="1.10.10.60">
    <property type="entry name" value="Homeodomain-like"/>
    <property type="match status" value="1"/>
</dbReference>
<feature type="region of interest" description="Disordered" evidence="5">
    <location>
        <begin position="204"/>
        <end position="234"/>
    </location>
</feature>
<feature type="compositionally biased region" description="Basic residues" evidence="5">
    <location>
        <begin position="216"/>
        <end position="234"/>
    </location>
</feature>
<reference evidence="7 8" key="1">
    <citation type="submission" date="2020-04" db="EMBL/GenBank/DDBJ databases">
        <title>Draft genome of Pyxidicoccus fallax type strain.</title>
        <authorList>
            <person name="Whitworth D.E."/>
        </authorList>
    </citation>
    <scope>NUCLEOTIDE SEQUENCE [LARGE SCALE GENOMIC DNA]</scope>
    <source>
        <strain evidence="7 8">DSM 14698</strain>
    </source>
</reference>
<dbReference type="InterPro" id="IPR050109">
    <property type="entry name" value="HTH-type_TetR-like_transc_reg"/>
</dbReference>
<feature type="DNA-binding region" description="H-T-H motif" evidence="4">
    <location>
        <begin position="36"/>
        <end position="55"/>
    </location>
</feature>
<dbReference type="InterPro" id="IPR036271">
    <property type="entry name" value="Tet_transcr_reg_TetR-rel_C_sf"/>
</dbReference>
<evidence type="ECO:0000256" key="1">
    <source>
        <dbReference type="ARBA" id="ARBA00023015"/>
    </source>
</evidence>
<dbReference type="PANTHER" id="PTHR30055">
    <property type="entry name" value="HTH-TYPE TRANSCRIPTIONAL REGULATOR RUTR"/>
    <property type="match status" value="1"/>
</dbReference>
<dbReference type="GO" id="GO:0000976">
    <property type="term" value="F:transcription cis-regulatory region binding"/>
    <property type="evidence" value="ECO:0007669"/>
    <property type="project" value="TreeGrafter"/>
</dbReference>
<gene>
    <name evidence="7" type="ORF">HG543_03940</name>
</gene>
<evidence type="ECO:0000256" key="4">
    <source>
        <dbReference type="PROSITE-ProRule" id="PRU00335"/>
    </source>
</evidence>
<evidence type="ECO:0000256" key="2">
    <source>
        <dbReference type="ARBA" id="ARBA00023125"/>
    </source>
</evidence>
<feature type="compositionally biased region" description="Basic and acidic residues" evidence="5">
    <location>
        <begin position="204"/>
        <end position="215"/>
    </location>
</feature>
<dbReference type="Pfam" id="PF00440">
    <property type="entry name" value="TetR_N"/>
    <property type="match status" value="1"/>
</dbReference>
<evidence type="ECO:0000256" key="5">
    <source>
        <dbReference type="SAM" id="MobiDB-lite"/>
    </source>
</evidence>
<evidence type="ECO:0000313" key="8">
    <source>
        <dbReference type="Proteomes" id="UP000518300"/>
    </source>
</evidence>
<keyword evidence="2 4" id="KW-0238">DNA-binding</keyword>
<dbReference type="InterPro" id="IPR009057">
    <property type="entry name" value="Homeodomain-like_sf"/>
</dbReference>
<organism evidence="7 8">
    <name type="scientific">Pyxidicoccus fallax</name>
    <dbReference type="NCBI Taxonomy" id="394095"/>
    <lineage>
        <taxon>Bacteria</taxon>
        <taxon>Pseudomonadati</taxon>
        <taxon>Myxococcota</taxon>
        <taxon>Myxococcia</taxon>
        <taxon>Myxococcales</taxon>
        <taxon>Cystobacterineae</taxon>
        <taxon>Myxococcaceae</taxon>
        <taxon>Pyxidicoccus</taxon>
    </lineage>
</organism>
<evidence type="ECO:0000259" key="6">
    <source>
        <dbReference type="PROSITE" id="PS50977"/>
    </source>
</evidence>
<comment type="caution">
    <text evidence="7">The sequence shown here is derived from an EMBL/GenBank/DDBJ whole genome shotgun (WGS) entry which is preliminary data.</text>
</comment>
<proteinExistence type="predicted"/>
<dbReference type="Proteomes" id="UP000518300">
    <property type="component" value="Unassembled WGS sequence"/>
</dbReference>